<sequence>MGASRKTARFSFRRMAACGVVLALLFLLVVSATAVAMAVRDMKHEADLSLAAAQPRIESRITGTFNLLESLAEQPTLYDPSVPIMDKVNMIDQVNEHFGYYLICYVDMNIDVWDATGPASLASRDYMQQIYSTGERTVTDSFAAGADGSTLNYTVVVPLRDEQGAMTGTLFAAVYFDEIVDMLNDGLANSYVDSVLIGSKGQVMSATSGYVYDDFFLDPIRQNIAFDMSADVIEAELLSMNPVSFWTVDGLDVRYYAAAPIADTKWDAVCVVGFWDSYAKIMANLLPMIVVGLVILAGGFLLMYRNFLHQMNSARMLEKSVEELQKKVYSDERPAGAEIEDILELTSSGLSDGLTGTVTRSVFSSRLENVLENADDEEIYALCFVDLDDFKAINDTHGHATGDIALKSIGYLLREYERRYEGLVGRYGGDEFVLLMTDFDDENELRDVLEDLTAGLQVDVQSGDSVFSVGCSVGVSVWDHRVGADEPMEQADQALYGVKQRGKHGYGVYQDGGKK</sequence>
<reference evidence="3 4" key="1">
    <citation type="submission" date="2020-08" db="EMBL/GenBank/DDBJ databases">
        <authorList>
            <person name="Liu C."/>
            <person name="Sun Q."/>
        </authorList>
    </citation>
    <scope>NUCLEOTIDE SEQUENCE [LARGE SCALE GENOMIC DNA]</scope>
    <source>
        <strain evidence="3 4">N22</strain>
    </source>
</reference>
<evidence type="ECO:0000313" key="3">
    <source>
        <dbReference type="EMBL" id="MBC2889634.1"/>
    </source>
</evidence>
<dbReference type="Pfam" id="PF00990">
    <property type="entry name" value="GGDEF"/>
    <property type="match status" value="1"/>
</dbReference>
<dbReference type="CDD" id="cd01949">
    <property type="entry name" value="GGDEF"/>
    <property type="match status" value="1"/>
</dbReference>
<dbReference type="PANTHER" id="PTHR44757">
    <property type="entry name" value="DIGUANYLATE CYCLASE DGCP"/>
    <property type="match status" value="1"/>
</dbReference>
<dbReference type="InterPro" id="IPR043128">
    <property type="entry name" value="Rev_trsase/Diguanyl_cyclase"/>
</dbReference>
<dbReference type="InterPro" id="IPR000160">
    <property type="entry name" value="GGDEF_dom"/>
</dbReference>
<keyword evidence="1" id="KW-0472">Membrane</keyword>
<feature type="transmembrane region" description="Helical" evidence="1">
    <location>
        <begin position="285"/>
        <end position="304"/>
    </location>
</feature>
<dbReference type="Gene3D" id="3.30.70.270">
    <property type="match status" value="1"/>
</dbReference>
<keyword evidence="1" id="KW-0812">Transmembrane</keyword>
<dbReference type="AlphaFoldDB" id="A0A842JDY4"/>
<dbReference type="RefSeq" id="WP_185905430.1">
    <property type="nucleotide sequence ID" value="NZ_JACMSE010000006.1"/>
</dbReference>
<dbReference type="NCBIfam" id="TIGR00254">
    <property type="entry name" value="GGDEF"/>
    <property type="match status" value="1"/>
</dbReference>
<keyword evidence="1" id="KW-1133">Transmembrane helix</keyword>
<dbReference type="Proteomes" id="UP000587396">
    <property type="component" value="Unassembled WGS sequence"/>
</dbReference>
<accession>A0A842JDY4</accession>
<dbReference type="PANTHER" id="PTHR44757:SF2">
    <property type="entry name" value="BIOFILM ARCHITECTURE MAINTENANCE PROTEIN MBAA"/>
    <property type="match status" value="1"/>
</dbReference>
<dbReference type="InterPro" id="IPR029787">
    <property type="entry name" value="Nucleotide_cyclase"/>
</dbReference>
<keyword evidence="4" id="KW-1185">Reference proteome</keyword>
<proteinExistence type="predicted"/>
<dbReference type="SUPFAM" id="SSF55073">
    <property type="entry name" value="Nucleotide cyclase"/>
    <property type="match status" value="1"/>
</dbReference>
<dbReference type="EMBL" id="JACMSE010000006">
    <property type="protein sequence ID" value="MBC2889634.1"/>
    <property type="molecule type" value="Genomic_DNA"/>
</dbReference>
<dbReference type="SMART" id="SM00267">
    <property type="entry name" value="GGDEF"/>
    <property type="match status" value="1"/>
</dbReference>
<comment type="caution">
    <text evidence="3">The sequence shown here is derived from an EMBL/GenBank/DDBJ whole genome shotgun (WGS) entry which is preliminary data.</text>
</comment>
<evidence type="ECO:0000313" key="4">
    <source>
        <dbReference type="Proteomes" id="UP000587396"/>
    </source>
</evidence>
<evidence type="ECO:0000259" key="2">
    <source>
        <dbReference type="PROSITE" id="PS50887"/>
    </source>
</evidence>
<organism evidence="3 4">
    <name type="scientific">Gordonibacter massiliensis</name>
    <name type="common">ex Traore et al. 2017</name>
    <dbReference type="NCBI Taxonomy" id="1841863"/>
    <lineage>
        <taxon>Bacteria</taxon>
        <taxon>Bacillati</taxon>
        <taxon>Actinomycetota</taxon>
        <taxon>Coriobacteriia</taxon>
        <taxon>Eggerthellales</taxon>
        <taxon>Eggerthellaceae</taxon>
        <taxon>Gordonibacter</taxon>
    </lineage>
</organism>
<evidence type="ECO:0000256" key="1">
    <source>
        <dbReference type="SAM" id="Phobius"/>
    </source>
</evidence>
<protein>
    <submittedName>
        <fullName evidence="3">GGDEF domain-containing protein</fullName>
    </submittedName>
</protein>
<feature type="domain" description="GGDEF" evidence="2">
    <location>
        <begin position="378"/>
        <end position="511"/>
    </location>
</feature>
<dbReference type="PROSITE" id="PS50887">
    <property type="entry name" value="GGDEF"/>
    <property type="match status" value="1"/>
</dbReference>
<gene>
    <name evidence="3" type="ORF">H7313_09810</name>
</gene>
<dbReference type="InterPro" id="IPR052155">
    <property type="entry name" value="Biofilm_reg_signaling"/>
</dbReference>
<name>A0A842JDY4_9ACTN</name>